<evidence type="ECO:0000256" key="1">
    <source>
        <dbReference type="SAM" id="Phobius"/>
    </source>
</evidence>
<dbReference type="EMBL" id="SIJK02000015">
    <property type="protein sequence ID" value="MBP1466117.1"/>
    <property type="molecule type" value="Genomic_DNA"/>
</dbReference>
<comment type="caution">
    <text evidence="2">The sequence shown here is derived from an EMBL/GenBank/DDBJ whole genome shotgun (WGS) entry which is preliminary data.</text>
</comment>
<sequence length="198" mass="20754">MFDQSPRGMPIWIWGALLGLMLIVISTGGRMMPGDNAALRQIFAAQPPGTGVGAGADGVDWLPSFELGSLPTELQQGARDLLTRLGTGSSGRPVEPIAITPRLRVEVKELRPVADGIEVLGSITNLSSDDLLVPISAFELHDSTGTTYLAGGGASATLRSGESTSLELTVPLPEGRGLLLITNLPPDPPVQQRLIVVE</sequence>
<accession>A0ABS4D9K4</accession>
<dbReference type="RefSeq" id="WP_135478126.1">
    <property type="nucleotide sequence ID" value="NZ_SIJK02000015.1"/>
</dbReference>
<reference evidence="2 3" key="1">
    <citation type="submission" date="2021-03" db="EMBL/GenBank/DDBJ databases">
        <authorList>
            <person name="Grouzdev D.S."/>
        </authorList>
    </citation>
    <scope>NUCLEOTIDE SEQUENCE [LARGE SCALE GENOMIC DNA]</scope>
    <source>
        <strain evidence="2 3">M50-1</strain>
    </source>
</reference>
<feature type="transmembrane region" description="Helical" evidence="1">
    <location>
        <begin position="12"/>
        <end position="32"/>
    </location>
</feature>
<keyword evidence="3" id="KW-1185">Reference proteome</keyword>
<evidence type="ECO:0000313" key="2">
    <source>
        <dbReference type="EMBL" id="MBP1466117.1"/>
    </source>
</evidence>
<protein>
    <recommendedName>
        <fullName evidence="4">DUF4352 domain-containing protein</fullName>
    </recommendedName>
</protein>
<gene>
    <name evidence="2" type="ORF">EYB53_010415</name>
</gene>
<evidence type="ECO:0000313" key="3">
    <source>
        <dbReference type="Proteomes" id="UP001193081"/>
    </source>
</evidence>
<keyword evidence="1" id="KW-0812">Transmembrane</keyword>
<name>A0ABS4D9K4_9CHLR</name>
<keyword evidence="1" id="KW-1133">Transmembrane helix</keyword>
<keyword evidence="1" id="KW-0472">Membrane</keyword>
<dbReference type="Proteomes" id="UP001193081">
    <property type="component" value="Unassembled WGS sequence"/>
</dbReference>
<organism evidence="2 3">
    <name type="scientific">Candidatus Chloroploca mongolica</name>
    <dbReference type="NCBI Taxonomy" id="2528176"/>
    <lineage>
        <taxon>Bacteria</taxon>
        <taxon>Bacillati</taxon>
        <taxon>Chloroflexota</taxon>
        <taxon>Chloroflexia</taxon>
        <taxon>Chloroflexales</taxon>
        <taxon>Chloroflexineae</taxon>
        <taxon>Oscillochloridaceae</taxon>
        <taxon>Candidatus Chloroploca</taxon>
    </lineage>
</organism>
<proteinExistence type="predicted"/>
<evidence type="ECO:0008006" key="4">
    <source>
        <dbReference type="Google" id="ProtNLM"/>
    </source>
</evidence>